<comment type="caution">
    <text evidence="2">The sequence shown here is derived from an EMBL/GenBank/DDBJ whole genome shotgun (WGS) entry which is preliminary data.</text>
</comment>
<dbReference type="EMBL" id="BPUB01000002">
    <property type="protein sequence ID" value="GJG58906.1"/>
    <property type="molecule type" value="Genomic_DNA"/>
</dbReference>
<keyword evidence="1" id="KW-1133">Transmembrane helix</keyword>
<feature type="transmembrane region" description="Helical" evidence="1">
    <location>
        <begin position="56"/>
        <end position="77"/>
    </location>
</feature>
<sequence length="149" mass="17003">MWQRKQTVYLIASLAAIIICLLSPIGSVEEPTGMGASHLLTNLGFTKLNVDRGMPAWPLFIFVNIAGIISIVDIFLFKNRKLQMRMCTYAMIADMLWYVYYAIFYMQFDLTIHVSFAACLPLVSCILLWLAKKGIKADDDLVRSMDRIR</sequence>
<reference evidence="2" key="1">
    <citation type="journal article" date="2022" name="Int. J. Syst. Evol. Microbiol.">
        <title>Prevotella lacticifex sp. nov., isolated from the rumen of cows.</title>
        <authorList>
            <person name="Shinkai T."/>
            <person name="Ikeyama N."/>
            <person name="Kumagai M."/>
            <person name="Ohmori H."/>
            <person name="Sakamoto M."/>
            <person name="Ohkuma M."/>
            <person name="Mitsumori M."/>
        </authorList>
    </citation>
    <scope>NUCLEOTIDE SEQUENCE</scope>
    <source>
        <strain evidence="2">R5076</strain>
    </source>
</reference>
<keyword evidence="3" id="KW-1185">Reference proteome</keyword>
<feature type="transmembrane region" description="Helical" evidence="1">
    <location>
        <begin position="7"/>
        <end position="25"/>
    </location>
</feature>
<name>A0A9R1CA88_9BACT</name>
<dbReference type="InterPro" id="IPR025635">
    <property type="entry name" value="DUF4293"/>
</dbReference>
<feature type="transmembrane region" description="Helical" evidence="1">
    <location>
        <begin position="89"/>
        <end position="106"/>
    </location>
</feature>
<feature type="transmembrane region" description="Helical" evidence="1">
    <location>
        <begin position="112"/>
        <end position="131"/>
    </location>
</feature>
<dbReference type="RefSeq" id="WP_223929031.1">
    <property type="nucleotide sequence ID" value="NZ_BPTU01000001.1"/>
</dbReference>
<proteinExistence type="predicted"/>
<evidence type="ECO:0000313" key="2">
    <source>
        <dbReference type="EMBL" id="GJG58906.1"/>
    </source>
</evidence>
<dbReference type="AlphaFoldDB" id="A0A9R1CA88"/>
<accession>A0A9R1CA88</accession>
<evidence type="ECO:0000313" key="3">
    <source>
        <dbReference type="Proteomes" id="UP000825483"/>
    </source>
</evidence>
<dbReference type="GeneID" id="72467051"/>
<protein>
    <submittedName>
        <fullName evidence="2">Membrane protein</fullName>
    </submittedName>
</protein>
<keyword evidence="1" id="KW-0472">Membrane</keyword>
<dbReference type="Proteomes" id="UP000825483">
    <property type="component" value="Unassembled WGS sequence"/>
</dbReference>
<organism evidence="2 3">
    <name type="scientific">Prevotella lacticifex</name>
    <dbReference type="NCBI Taxonomy" id="2854755"/>
    <lineage>
        <taxon>Bacteria</taxon>
        <taxon>Pseudomonadati</taxon>
        <taxon>Bacteroidota</taxon>
        <taxon>Bacteroidia</taxon>
        <taxon>Bacteroidales</taxon>
        <taxon>Prevotellaceae</taxon>
        <taxon>Prevotella</taxon>
    </lineage>
</organism>
<gene>
    <name evidence="2" type="ORF">PRLR5076_17570</name>
</gene>
<dbReference type="Pfam" id="PF14126">
    <property type="entry name" value="DUF4293"/>
    <property type="match status" value="1"/>
</dbReference>
<keyword evidence="1" id="KW-0812">Transmembrane</keyword>
<evidence type="ECO:0000256" key="1">
    <source>
        <dbReference type="SAM" id="Phobius"/>
    </source>
</evidence>